<sequence length="174" mass="18783">MNTLHQHSTKRIKTITTISCALGVALFTSSVFAVQTQGFWEASVIRGVTINANGTPMQQADPATNPDRFCELQGNNKRLPEIADFNIAYLNKVPLSGNNNSTNGDYSTRRSGSLATEWGGKLSVYSGAGWIIDNYWVKEPISIGVRHIVTLDGRGGLGSPVAEAFHSVACVRTL</sequence>
<name>A0A1H9YFQ9_9GAMM</name>
<dbReference type="EMBL" id="FOHV01000001">
    <property type="protein sequence ID" value="SES67836.1"/>
    <property type="molecule type" value="Genomic_DNA"/>
</dbReference>
<dbReference type="AlphaFoldDB" id="A0A1H9YFQ9"/>
<feature type="signal peptide" evidence="1">
    <location>
        <begin position="1"/>
        <end position="33"/>
    </location>
</feature>
<gene>
    <name evidence="2" type="ORF">SAMN02583745_00240</name>
</gene>
<protein>
    <submittedName>
        <fullName evidence="2">Uncharacterized protein</fullName>
    </submittedName>
</protein>
<dbReference type="Proteomes" id="UP000242642">
    <property type="component" value="Unassembled WGS sequence"/>
</dbReference>
<organism evidence="2 3">
    <name type="scientific">Thorsellia anophelis DSM 18579</name>
    <dbReference type="NCBI Taxonomy" id="1123402"/>
    <lineage>
        <taxon>Bacteria</taxon>
        <taxon>Pseudomonadati</taxon>
        <taxon>Pseudomonadota</taxon>
        <taxon>Gammaproteobacteria</taxon>
        <taxon>Enterobacterales</taxon>
        <taxon>Thorselliaceae</taxon>
        <taxon>Thorsellia</taxon>
    </lineage>
</organism>
<dbReference type="OrthoDB" id="7065811at2"/>
<evidence type="ECO:0000313" key="2">
    <source>
        <dbReference type="EMBL" id="SES67836.1"/>
    </source>
</evidence>
<proteinExistence type="predicted"/>
<keyword evidence="1" id="KW-0732">Signal</keyword>
<accession>A0A1H9YFQ9</accession>
<evidence type="ECO:0000313" key="3">
    <source>
        <dbReference type="Proteomes" id="UP000242642"/>
    </source>
</evidence>
<dbReference type="STRING" id="1123402.SAMN02583745_00240"/>
<dbReference type="RefSeq" id="WP_093316909.1">
    <property type="nucleotide sequence ID" value="NZ_FOHV01000001.1"/>
</dbReference>
<reference evidence="3" key="1">
    <citation type="submission" date="2016-10" db="EMBL/GenBank/DDBJ databases">
        <authorList>
            <person name="Varghese N."/>
            <person name="Submissions S."/>
        </authorList>
    </citation>
    <scope>NUCLEOTIDE SEQUENCE [LARGE SCALE GENOMIC DNA]</scope>
    <source>
        <strain evidence="3">DSM 18579</strain>
    </source>
</reference>
<feature type="chain" id="PRO_5017482930" evidence="1">
    <location>
        <begin position="34"/>
        <end position="174"/>
    </location>
</feature>
<keyword evidence="3" id="KW-1185">Reference proteome</keyword>
<evidence type="ECO:0000256" key="1">
    <source>
        <dbReference type="SAM" id="SignalP"/>
    </source>
</evidence>